<protein>
    <submittedName>
        <fullName evidence="1">Uncharacterized protein</fullName>
    </submittedName>
</protein>
<keyword evidence="2" id="KW-1185">Reference proteome</keyword>
<dbReference type="Proteomes" id="UP000324222">
    <property type="component" value="Unassembled WGS sequence"/>
</dbReference>
<reference evidence="1 2" key="1">
    <citation type="submission" date="2019-05" db="EMBL/GenBank/DDBJ databases">
        <title>Another draft genome of Portunus trituberculatus and its Hox gene families provides insights of decapod evolution.</title>
        <authorList>
            <person name="Jeong J.-H."/>
            <person name="Song I."/>
            <person name="Kim S."/>
            <person name="Choi T."/>
            <person name="Kim D."/>
            <person name="Ryu S."/>
            <person name="Kim W."/>
        </authorList>
    </citation>
    <scope>NUCLEOTIDE SEQUENCE [LARGE SCALE GENOMIC DNA]</scope>
    <source>
        <tissue evidence="1">Muscle</tissue>
    </source>
</reference>
<accession>A0A5B7FEG8</accession>
<dbReference type="AlphaFoldDB" id="A0A5B7FEG8"/>
<proteinExistence type="predicted"/>
<comment type="caution">
    <text evidence="1">The sequence shown here is derived from an EMBL/GenBank/DDBJ whole genome shotgun (WGS) entry which is preliminary data.</text>
</comment>
<name>A0A5B7FEG8_PORTR</name>
<gene>
    <name evidence="1" type="ORF">E2C01_039695</name>
</gene>
<dbReference type="EMBL" id="VSRR010006985">
    <property type="protein sequence ID" value="MPC45990.1"/>
    <property type="molecule type" value="Genomic_DNA"/>
</dbReference>
<organism evidence="1 2">
    <name type="scientific">Portunus trituberculatus</name>
    <name type="common">Swimming crab</name>
    <name type="synonym">Neptunus trituberculatus</name>
    <dbReference type="NCBI Taxonomy" id="210409"/>
    <lineage>
        <taxon>Eukaryota</taxon>
        <taxon>Metazoa</taxon>
        <taxon>Ecdysozoa</taxon>
        <taxon>Arthropoda</taxon>
        <taxon>Crustacea</taxon>
        <taxon>Multicrustacea</taxon>
        <taxon>Malacostraca</taxon>
        <taxon>Eumalacostraca</taxon>
        <taxon>Eucarida</taxon>
        <taxon>Decapoda</taxon>
        <taxon>Pleocyemata</taxon>
        <taxon>Brachyura</taxon>
        <taxon>Eubrachyura</taxon>
        <taxon>Portunoidea</taxon>
        <taxon>Portunidae</taxon>
        <taxon>Portuninae</taxon>
        <taxon>Portunus</taxon>
    </lineage>
</organism>
<evidence type="ECO:0000313" key="1">
    <source>
        <dbReference type="EMBL" id="MPC45990.1"/>
    </source>
</evidence>
<evidence type="ECO:0000313" key="2">
    <source>
        <dbReference type="Proteomes" id="UP000324222"/>
    </source>
</evidence>
<sequence length="132" mass="15125">MLKGLPLRGLTAGEKPIRKRSNTSSPSTTSTLSGRCRNLCRPATAHPVGEARNIQLPQPFYCVKAIHIWFVKLWRLVLPAQDSLVYATLIFLRCWTWTFLAWLRKCHSDPRLMTAYSDKYRRNVTGGLRGYC</sequence>